<dbReference type="EMBL" id="CAJVQC010130516">
    <property type="protein sequence ID" value="CAG8841484.1"/>
    <property type="molecule type" value="Genomic_DNA"/>
</dbReference>
<gene>
    <name evidence="1" type="ORF">RPERSI_LOCUS31897</name>
</gene>
<evidence type="ECO:0000313" key="1">
    <source>
        <dbReference type="EMBL" id="CAG8841484.1"/>
    </source>
</evidence>
<accession>A0ACA9SJJ3</accession>
<reference evidence="1" key="1">
    <citation type="submission" date="2021-06" db="EMBL/GenBank/DDBJ databases">
        <authorList>
            <person name="Kallberg Y."/>
            <person name="Tangrot J."/>
            <person name="Rosling A."/>
        </authorList>
    </citation>
    <scope>NUCLEOTIDE SEQUENCE</scope>
    <source>
        <strain evidence="1">MA461A</strain>
    </source>
</reference>
<sequence>RPLYGIILYTAQKSELKKSITNRKKSPLILNMQDRPSYGVSFYTAQKS</sequence>
<organism evidence="1 2">
    <name type="scientific">Racocetra persica</name>
    <dbReference type="NCBI Taxonomy" id="160502"/>
    <lineage>
        <taxon>Eukaryota</taxon>
        <taxon>Fungi</taxon>
        <taxon>Fungi incertae sedis</taxon>
        <taxon>Mucoromycota</taxon>
        <taxon>Glomeromycotina</taxon>
        <taxon>Glomeromycetes</taxon>
        <taxon>Diversisporales</taxon>
        <taxon>Gigasporaceae</taxon>
        <taxon>Racocetra</taxon>
    </lineage>
</organism>
<proteinExistence type="predicted"/>
<comment type="caution">
    <text evidence="1">The sequence shown here is derived from an EMBL/GenBank/DDBJ whole genome shotgun (WGS) entry which is preliminary data.</text>
</comment>
<keyword evidence="2" id="KW-1185">Reference proteome</keyword>
<name>A0ACA9SJJ3_9GLOM</name>
<evidence type="ECO:0000313" key="2">
    <source>
        <dbReference type="Proteomes" id="UP000789920"/>
    </source>
</evidence>
<protein>
    <submittedName>
        <fullName evidence="1">26093_t:CDS:1</fullName>
    </submittedName>
</protein>
<dbReference type="Proteomes" id="UP000789920">
    <property type="component" value="Unassembled WGS sequence"/>
</dbReference>
<feature type="non-terminal residue" evidence="1">
    <location>
        <position position="1"/>
    </location>
</feature>